<comment type="caution">
    <text evidence="1">The sequence shown here is derived from an EMBL/GenBank/DDBJ whole genome shotgun (WGS) entry which is preliminary data.</text>
</comment>
<dbReference type="Proteomes" id="UP001519325">
    <property type="component" value="Unassembled WGS sequence"/>
</dbReference>
<dbReference type="RefSeq" id="WP_209899798.1">
    <property type="nucleotide sequence ID" value="NZ_JAGGMR010000002.1"/>
</dbReference>
<reference evidence="1 2" key="1">
    <citation type="submission" date="2021-03" db="EMBL/GenBank/DDBJ databases">
        <title>Sequencing the genomes of 1000 actinobacteria strains.</title>
        <authorList>
            <person name="Klenk H.-P."/>
        </authorList>
    </citation>
    <scope>NUCLEOTIDE SEQUENCE [LARGE SCALE GENOMIC DNA]</scope>
    <source>
        <strain evidence="1 2">DSM 45516</strain>
    </source>
</reference>
<proteinExistence type="predicted"/>
<protein>
    <submittedName>
        <fullName evidence="1">Uncharacterized protein</fullName>
    </submittedName>
</protein>
<organism evidence="1 2">
    <name type="scientific">Nocardia goodfellowii</name>
    <dbReference type="NCBI Taxonomy" id="882446"/>
    <lineage>
        <taxon>Bacteria</taxon>
        <taxon>Bacillati</taxon>
        <taxon>Actinomycetota</taxon>
        <taxon>Actinomycetes</taxon>
        <taxon>Mycobacteriales</taxon>
        <taxon>Nocardiaceae</taxon>
        <taxon>Nocardia</taxon>
    </lineage>
</organism>
<accession>A0ABS4QTU9</accession>
<keyword evidence="2" id="KW-1185">Reference proteome</keyword>
<name>A0ABS4QTU9_9NOCA</name>
<gene>
    <name evidence="1" type="ORF">BJ987_007506</name>
</gene>
<sequence length="102" mass="11464">MGKYDAINAHNTARARAAGWPELTGTAEQLGWANTVRQTKLDEFDAGATAEPERSVIRAVLLRETQAGVWLDHRNHPWGAVWWRNLTDEERETVLPATQDQA</sequence>
<evidence type="ECO:0000313" key="2">
    <source>
        <dbReference type="Proteomes" id="UP001519325"/>
    </source>
</evidence>
<evidence type="ECO:0000313" key="1">
    <source>
        <dbReference type="EMBL" id="MBP2194528.1"/>
    </source>
</evidence>
<dbReference type="EMBL" id="JAGGMR010000002">
    <property type="protein sequence ID" value="MBP2194528.1"/>
    <property type="molecule type" value="Genomic_DNA"/>
</dbReference>